<dbReference type="Gene3D" id="3.20.20.150">
    <property type="entry name" value="Divalent-metal-dependent TIM barrel enzymes"/>
    <property type="match status" value="1"/>
</dbReference>
<sequence>MDKDLSRRRFIKSTLLSGAGLAVLPGLSLNAAQRESKMRFGLVTYEWAKDWDLATLITNCEKTGVLGVELRTQHAHAVETNLSKSQREEVKKRFADSPVTCLGYGSNYEYHSPDPVKLKQNIDGTKAYIQLCHDIGATGIKVKPNFLPPEVPKEKTIAQIASSFNEVGKYARDYDQLIRVEVHGQHTQELPVMKAIFDQVTEPNVKICWNCNEEDLLPPGLEANFHSVKKWFGDTVHVREFNVGNYPYPELFRLFNGMNYEGWILLEARTKPADRVIALKEQLGLFQELVAQ</sequence>
<dbReference type="Proteomes" id="UP001338309">
    <property type="component" value="Unassembled WGS sequence"/>
</dbReference>
<proteinExistence type="predicted"/>
<dbReference type="InterPro" id="IPR013022">
    <property type="entry name" value="Xyl_isomerase-like_TIM-brl"/>
</dbReference>
<comment type="caution">
    <text evidence="2">The sequence shown here is derived from an EMBL/GenBank/DDBJ whole genome shotgun (WGS) entry which is preliminary data.</text>
</comment>
<dbReference type="InterPro" id="IPR050312">
    <property type="entry name" value="IolE/XylAMocC-like"/>
</dbReference>
<evidence type="ECO:0000313" key="2">
    <source>
        <dbReference type="EMBL" id="GMQ31659.1"/>
    </source>
</evidence>
<dbReference type="Pfam" id="PF01261">
    <property type="entry name" value="AP_endonuc_2"/>
    <property type="match status" value="1"/>
</dbReference>
<dbReference type="PROSITE" id="PS51318">
    <property type="entry name" value="TAT"/>
    <property type="match status" value="1"/>
</dbReference>
<dbReference type="SUPFAM" id="SSF51658">
    <property type="entry name" value="Xylose isomerase-like"/>
    <property type="match status" value="1"/>
</dbReference>
<dbReference type="EMBL" id="BTPD01000023">
    <property type="protein sequence ID" value="GMQ31659.1"/>
    <property type="molecule type" value="Genomic_DNA"/>
</dbReference>
<evidence type="ECO:0000259" key="1">
    <source>
        <dbReference type="Pfam" id="PF01261"/>
    </source>
</evidence>
<protein>
    <recommendedName>
        <fullName evidence="1">Xylose isomerase-like TIM barrel domain-containing protein</fullName>
    </recommendedName>
</protein>
<reference evidence="2 3" key="1">
    <citation type="submission" date="2023-08" db="EMBL/GenBank/DDBJ databases">
        <title>Draft genome sequence of Algoriphagus confluentis.</title>
        <authorList>
            <person name="Takatani N."/>
            <person name="Hosokawa M."/>
            <person name="Sawabe T."/>
        </authorList>
    </citation>
    <scope>NUCLEOTIDE SEQUENCE [LARGE SCALE GENOMIC DNA]</scope>
    <source>
        <strain evidence="2 3">NBRC 111222</strain>
    </source>
</reference>
<dbReference type="PANTHER" id="PTHR12110">
    <property type="entry name" value="HYDROXYPYRUVATE ISOMERASE"/>
    <property type="match status" value="1"/>
</dbReference>
<gene>
    <name evidence="2" type="ORF">Aconfl_43040</name>
</gene>
<dbReference type="InterPro" id="IPR006311">
    <property type="entry name" value="TAT_signal"/>
</dbReference>
<dbReference type="InterPro" id="IPR036237">
    <property type="entry name" value="Xyl_isomerase-like_sf"/>
</dbReference>
<accession>A0ABQ6PUM8</accession>
<organism evidence="2 3">
    <name type="scientific">Algoriphagus confluentis</name>
    <dbReference type="NCBI Taxonomy" id="1697556"/>
    <lineage>
        <taxon>Bacteria</taxon>
        <taxon>Pseudomonadati</taxon>
        <taxon>Bacteroidota</taxon>
        <taxon>Cytophagia</taxon>
        <taxon>Cytophagales</taxon>
        <taxon>Cyclobacteriaceae</taxon>
        <taxon>Algoriphagus</taxon>
    </lineage>
</organism>
<feature type="domain" description="Xylose isomerase-like TIM barrel" evidence="1">
    <location>
        <begin position="59"/>
        <end position="209"/>
    </location>
</feature>
<keyword evidence="3" id="KW-1185">Reference proteome</keyword>
<name>A0ABQ6PUM8_9BACT</name>
<evidence type="ECO:0000313" key="3">
    <source>
        <dbReference type="Proteomes" id="UP001338309"/>
    </source>
</evidence>